<reference evidence="14 15" key="1">
    <citation type="submission" date="2024-04" db="EMBL/GenBank/DDBJ databases">
        <title>Luteolibacter sp. isolated from soil.</title>
        <authorList>
            <person name="An J."/>
        </authorList>
    </citation>
    <scope>NUCLEOTIDE SEQUENCE [LARGE SCALE GENOMIC DNA]</scope>
    <source>
        <strain evidence="14 15">Y139</strain>
    </source>
</reference>
<dbReference type="HAMAP" id="MF_00121">
    <property type="entry name" value="GatB"/>
    <property type="match status" value="1"/>
</dbReference>
<dbReference type="InterPro" id="IPR006075">
    <property type="entry name" value="Asn/Gln-tRNA_Trfase_suB/E_cat"/>
</dbReference>
<dbReference type="SMART" id="SM00845">
    <property type="entry name" value="GatB_Yqey"/>
    <property type="match status" value="1"/>
</dbReference>
<comment type="catalytic activity">
    <reaction evidence="10 11">
        <text>L-glutamyl-tRNA(Gln) + L-glutamine + ATP + H2O = L-glutaminyl-tRNA(Gln) + L-glutamate + ADP + phosphate + H(+)</text>
        <dbReference type="Rhea" id="RHEA:17521"/>
        <dbReference type="Rhea" id="RHEA-COMP:9681"/>
        <dbReference type="Rhea" id="RHEA-COMP:9684"/>
        <dbReference type="ChEBI" id="CHEBI:15377"/>
        <dbReference type="ChEBI" id="CHEBI:15378"/>
        <dbReference type="ChEBI" id="CHEBI:29985"/>
        <dbReference type="ChEBI" id="CHEBI:30616"/>
        <dbReference type="ChEBI" id="CHEBI:43474"/>
        <dbReference type="ChEBI" id="CHEBI:58359"/>
        <dbReference type="ChEBI" id="CHEBI:78520"/>
        <dbReference type="ChEBI" id="CHEBI:78521"/>
        <dbReference type="ChEBI" id="CHEBI:456216"/>
    </reaction>
</comment>
<dbReference type="Gene3D" id="1.10.150.380">
    <property type="entry name" value="GatB domain, N-terminal subdomain"/>
    <property type="match status" value="1"/>
</dbReference>
<evidence type="ECO:0000256" key="11">
    <source>
        <dbReference type="HAMAP-Rule" id="MF_00121"/>
    </source>
</evidence>
<dbReference type="Gene3D" id="1.10.10.410">
    <property type="match status" value="1"/>
</dbReference>
<feature type="compositionally biased region" description="Polar residues" evidence="12">
    <location>
        <begin position="496"/>
        <end position="505"/>
    </location>
</feature>
<dbReference type="RefSeq" id="WP_341405975.1">
    <property type="nucleotide sequence ID" value="NZ_JBBUKT010000006.1"/>
</dbReference>
<dbReference type="PANTHER" id="PTHR11659">
    <property type="entry name" value="GLUTAMYL-TRNA GLN AMIDOTRANSFERASE SUBUNIT B MITOCHONDRIAL AND PROKARYOTIC PET112-RELATED"/>
    <property type="match status" value="1"/>
</dbReference>
<dbReference type="SUPFAM" id="SSF55931">
    <property type="entry name" value="Glutamine synthetase/guanido kinase"/>
    <property type="match status" value="1"/>
</dbReference>
<dbReference type="NCBIfam" id="TIGR00133">
    <property type="entry name" value="gatB"/>
    <property type="match status" value="1"/>
</dbReference>
<dbReference type="EMBL" id="JBBUKT010000006">
    <property type="protein sequence ID" value="MEK7952217.1"/>
    <property type="molecule type" value="Genomic_DNA"/>
</dbReference>
<evidence type="ECO:0000256" key="3">
    <source>
        <dbReference type="ARBA" id="ARBA00016923"/>
    </source>
</evidence>
<gene>
    <name evidence="11 14" type="primary">gatB</name>
    <name evidence="14" type="ORF">WKV53_17025</name>
</gene>
<evidence type="ECO:0000256" key="10">
    <source>
        <dbReference type="ARBA" id="ARBA00047913"/>
    </source>
</evidence>
<dbReference type="InterPro" id="IPR014746">
    <property type="entry name" value="Gln_synth/guanido_kin_cat_dom"/>
</dbReference>
<dbReference type="InterPro" id="IPR017959">
    <property type="entry name" value="Asn/Gln-tRNA_amidoTrfase_suB/E"/>
</dbReference>
<comment type="function">
    <text evidence="8 11">Allows the formation of correctly charged Asn-tRNA(Asn) or Gln-tRNA(Gln) through the transamidation of misacylated Asp-tRNA(Asn) or Glu-tRNA(Gln) in organisms which lack either or both of asparaginyl-tRNA or glutaminyl-tRNA synthetases. The reaction takes place in the presence of glutamine and ATP through an activated phospho-Asp-tRNA(Asn) or phospho-Glu-tRNA(Gln).</text>
</comment>
<dbReference type="SUPFAM" id="SSF89095">
    <property type="entry name" value="GatB/YqeY motif"/>
    <property type="match status" value="1"/>
</dbReference>
<dbReference type="NCBIfam" id="NF004012">
    <property type="entry name" value="PRK05477.1-2"/>
    <property type="match status" value="1"/>
</dbReference>
<dbReference type="NCBIfam" id="NF004014">
    <property type="entry name" value="PRK05477.1-4"/>
    <property type="match status" value="1"/>
</dbReference>
<dbReference type="Proteomes" id="UP001371305">
    <property type="component" value="Unassembled WGS sequence"/>
</dbReference>
<dbReference type="PROSITE" id="PS01234">
    <property type="entry name" value="GATB"/>
    <property type="match status" value="1"/>
</dbReference>
<sequence>MASPGQAITAGTHSGLASGKSSVTLTASRFPEMPYLVTIGLEVHCQVKTRTKMFCACETSFGEEPNTRTCPVCLGLPGALPVLNRYAIEKTLLAGLLLDCGSPEISRWDRKSYFYPDMPKNFQTTQMDFPLCLGGAVPLYDHCYPTDARKNIARPGHKVRLNRIHLEEDVAKSTHLGSSSLIDFNRAGTPLMEIVTEPDLESGEEAGAYLRSLQMILQQGGISDADMEKGQMRCDVNISLRLKENDPLGAKVELKNLNSISAVRRAIAHEVERQAEELDAGIAQIQSTRRWDDDRGETQLMRTKEDAHDYRYFPCPDLLPIVTAPILEKVRPLLTERPHERSARYEADYGVSAYDASVLSSDLPLAKYFEALAATGVPGKKAANFLLNNLLGALNDRSVAISDSPLSAEKTGALLGLVESGALASSQAKEVLAVLLDAPDKDPAAVAKELGFEPADAGELDALCDQVIAANPKQVEEIKGGNEKLLNFLTGQVMKASSTKPNPKQVTDLLKGKLQ</sequence>
<evidence type="ECO:0000256" key="8">
    <source>
        <dbReference type="ARBA" id="ARBA00024799"/>
    </source>
</evidence>
<protein>
    <recommendedName>
        <fullName evidence="3 11">Aspartyl/glutamyl-tRNA(Asn/Gln) amidotransferase subunit B</fullName>
        <shortName evidence="11">Asp/Glu-ADT subunit B</shortName>
        <ecNumber evidence="11">6.3.5.-</ecNumber>
    </recommendedName>
</protein>
<dbReference type="InterPro" id="IPR003789">
    <property type="entry name" value="Asn/Gln_tRNA_amidoTrase-B-like"/>
</dbReference>
<dbReference type="Pfam" id="PF02934">
    <property type="entry name" value="GatB_N"/>
    <property type="match status" value="1"/>
</dbReference>
<keyword evidence="4 11" id="KW-0436">Ligase</keyword>
<dbReference type="InterPro" id="IPR017958">
    <property type="entry name" value="Gln-tRNA_amidoTrfase_suB_CS"/>
</dbReference>
<comment type="subunit">
    <text evidence="2 11">Heterotrimer of A, B and C subunits.</text>
</comment>
<evidence type="ECO:0000313" key="15">
    <source>
        <dbReference type="Proteomes" id="UP001371305"/>
    </source>
</evidence>
<dbReference type="InterPro" id="IPR018027">
    <property type="entry name" value="Asn/Gln_amidotransferase"/>
</dbReference>
<evidence type="ECO:0000256" key="9">
    <source>
        <dbReference type="ARBA" id="ARBA00047380"/>
    </source>
</evidence>
<organism evidence="14 15">
    <name type="scientific">Luteolibacter soli</name>
    <dbReference type="NCBI Taxonomy" id="3135280"/>
    <lineage>
        <taxon>Bacteria</taxon>
        <taxon>Pseudomonadati</taxon>
        <taxon>Verrucomicrobiota</taxon>
        <taxon>Verrucomicrobiia</taxon>
        <taxon>Verrucomicrobiales</taxon>
        <taxon>Verrucomicrobiaceae</taxon>
        <taxon>Luteolibacter</taxon>
    </lineage>
</organism>
<evidence type="ECO:0000256" key="1">
    <source>
        <dbReference type="ARBA" id="ARBA00005306"/>
    </source>
</evidence>
<dbReference type="EC" id="6.3.5.-" evidence="11"/>
<dbReference type="InterPro" id="IPR042114">
    <property type="entry name" value="GatB_C_1"/>
</dbReference>
<proteinExistence type="inferred from homology"/>
<evidence type="ECO:0000256" key="5">
    <source>
        <dbReference type="ARBA" id="ARBA00022741"/>
    </source>
</evidence>
<dbReference type="PANTHER" id="PTHR11659:SF0">
    <property type="entry name" value="GLUTAMYL-TRNA(GLN) AMIDOTRANSFERASE SUBUNIT B, MITOCHONDRIAL"/>
    <property type="match status" value="1"/>
</dbReference>
<feature type="domain" description="Asn/Gln amidotransferase" evidence="13">
    <location>
        <begin position="367"/>
        <end position="514"/>
    </location>
</feature>
<dbReference type="Pfam" id="PF02637">
    <property type="entry name" value="GatB_Yqey"/>
    <property type="match status" value="1"/>
</dbReference>
<name>A0ABU9AYY8_9BACT</name>
<keyword evidence="7 11" id="KW-0648">Protein biosynthesis</keyword>
<evidence type="ECO:0000256" key="6">
    <source>
        <dbReference type="ARBA" id="ARBA00022840"/>
    </source>
</evidence>
<dbReference type="InterPro" id="IPR004413">
    <property type="entry name" value="GatB"/>
</dbReference>
<comment type="catalytic activity">
    <reaction evidence="9 11">
        <text>L-aspartyl-tRNA(Asn) + L-glutamine + ATP + H2O = L-asparaginyl-tRNA(Asn) + L-glutamate + ADP + phosphate + 2 H(+)</text>
        <dbReference type="Rhea" id="RHEA:14513"/>
        <dbReference type="Rhea" id="RHEA-COMP:9674"/>
        <dbReference type="Rhea" id="RHEA-COMP:9677"/>
        <dbReference type="ChEBI" id="CHEBI:15377"/>
        <dbReference type="ChEBI" id="CHEBI:15378"/>
        <dbReference type="ChEBI" id="CHEBI:29985"/>
        <dbReference type="ChEBI" id="CHEBI:30616"/>
        <dbReference type="ChEBI" id="CHEBI:43474"/>
        <dbReference type="ChEBI" id="CHEBI:58359"/>
        <dbReference type="ChEBI" id="CHEBI:78515"/>
        <dbReference type="ChEBI" id="CHEBI:78516"/>
        <dbReference type="ChEBI" id="CHEBI:456216"/>
    </reaction>
</comment>
<evidence type="ECO:0000256" key="7">
    <source>
        <dbReference type="ARBA" id="ARBA00022917"/>
    </source>
</evidence>
<accession>A0ABU9AYY8</accession>
<evidence type="ECO:0000313" key="14">
    <source>
        <dbReference type="EMBL" id="MEK7952217.1"/>
    </source>
</evidence>
<comment type="similarity">
    <text evidence="1 11">Belongs to the GatB/GatE family. GatB subfamily.</text>
</comment>
<keyword evidence="15" id="KW-1185">Reference proteome</keyword>
<evidence type="ECO:0000256" key="2">
    <source>
        <dbReference type="ARBA" id="ARBA00011123"/>
    </source>
</evidence>
<keyword evidence="6 11" id="KW-0067">ATP-binding</keyword>
<evidence type="ECO:0000256" key="4">
    <source>
        <dbReference type="ARBA" id="ARBA00022598"/>
    </source>
</evidence>
<comment type="caution">
    <text evidence="14">The sequence shown here is derived from an EMBL/GenBank/DDBJ whole genome shotgun (WGS) entry which is preliminary data.</text>
</comment>
<feature type="region of interest" description="Disordered" evidence="12">
    <location>
        <begin position="496"/>
        <end position="515"/>
    </location>
</feature>
<evidence type="ECO:0000256" key="12">
    <source>
        <dbReference type="SAM" id="MobiDB-lite"/>
    </source>
</evidence>
<evidence type="ECO:0000259" key="13">
    <source>
        <dbReference type="SMART" id="SM00845"/>
    </source>
</evidence>
<dbReference type="InterPro" id="IPR023168">
    <property type="entry name" value="GatB_Yqey_C_2"/>
</dbReference>
<keyword evidence="5 11" id="KW-0547">Nucleotide-binding</keyword>